<evidence type="ECO:0000313" key="2">
    <source>
        <dbReference type="Proteomes" id="UP000449906"/>
    </source>
</evidence>
<dbReference type="Gene3D" id="3.20.20.140">
    <property type="entry name" value="Metal-dependent hydrolases"/>
    <property type="match status" value="1"/>
</dbReference>
<name>A0A7J5DYD4_NOCSI</name>
<dbReference type="GO" id="GO:0016788">
    <property type="term" value="F:hydrolase activity, acting on ester bonds"/>
    <property type="evidence" value="ECO:0007669"/>
    <property type="project" value="InterPro"/>
</dbReference>
<comment type="caution">
    <text evidence="1">The sequence shown here is derived from an EMBL/GenBank/DDBJ whole genome shotgun (WGS) entry which is preliminary data.</text>
</comment>
<dbReference type="SUPFAM" id="SSF51556">
    <property type="entry name" value="Metallo-dependent hydrolases"/>
    <property type="match status" value="1"/>
</dbReference>
<dbReference type="Proteomes" id="UP000449906">
    <property type="component" value="Unassembled WGS sequence"/>
</dbReference>
<gene>
    <name evidence="1" type="ORF">F9L07_03550</name>
</gene>
<dbReference type="PANTHER" id="PTHR46124">
    <property type="entry name" value="D-AMINOACYL-TRNA DEACYLASE"/>
    <property type="match status" value="1"/>
</dbReference>
<reference evidence="1 2" key="1">
    <citation type="submission" date="2019-09" db="EMBL/GenBank/DDBJ databases">
        <title>Pimelobacter sp. isolated from Paulinella.</title>
        <authorList>
            <person name="Jeong S.E."/>
        </authorList>
    </citation>
    <scope>NUCLEOTIDE SEQUENCE [LARGE SCALE GENOMIC DNA]</scope>
    <source>
        <strain evidence="1 2">Pch-N</strain>
    </source>
</reference>
<dbReference type="InterPro" id="IPR001130">
    <property type="entry name" value="TatD-like"/>
</dbReference>
<accession>A0A7J5DYD4</accession>
<organism evidence="1 2">
    <name type="scientific">Nocardioides simplex</name>
    <name type="common">Arthrobacter simplex</name>
    <dbReference type="NCBI Taxonomy" id="2045"/>
    <lineage>
        <taxon>Bacteria</taxon>
        <taxon>Bacillati</taxon>
        <taxon>Actinomycetota</taxon>
        <taxon>Actinomycetes</taxon>
        <taxon>Propionibacteriales</taxon>
        <taxon>Nocardioidaceae</taxon>
        <taxon>Pimelobacter</taxon>
    </lineage>
</organism>
<sequence>MSLSELPPLDAHAHIAADVSAAQVLGLGNSVVFAMTRSVREALYTLRPGAASGDRLVWGMGSHPGVEQTVRQFDGDAFAEAVSRFALIGEVGLDRRGDDEAQVAMFRSILRAVAGRPVLLSVHSTGRCGAVLDEVERAPHPGVILHWFNGTAAEVSRATDLGCYFSVNAAMSPASLERIPFDRMLTETDFPASRTKTGASRPGDVARIEAVLAERHGADVRTQAWVNLAEVCGRAGATGRMPMEVRSVLESVTPGG</sequence>
<dbReference type="AlphaFoldDB" id="A0A7J5DYD4"/>
<evidence type="ECO:0000313" key="1">
    <source>
        <dbReference type="EMBL" id="KAB2811021.1"/>
    </source>
</evidence>
<dbReference type="Pfam" id="PF01026">
    <property type="entry name" value="TatD_DNase"/>
    <property type="match status" value="1"/>
</dbReference>
<dbReference type="RefSeq" id="WP_151578575.1">
    <property type="nucleotide sequence ID" value="NZ_WBVM01000001.1"/>
</dbReference>
<proteinExistence type="predicted"/>
<dbReference type="EMBL" id="WBVM01000001">
    <property type="protein sequence ID" value="KAB2811021.1"/>
    <property type="molecule type" value="Genomic_DNA"/>
</dbReference>
<dbReference type="PANTHER" id="PTHR46124:SF2">
    <property type="entry name" value="D-AMINOACYL-TRNA DEACYLASE"/>
    <property type="match status" value="1"/>
</dbReference>
<dbReference type="InterPro" id="IPR032466">
    <property type="entry name" value="Metal_Hydrolase"/>
</dbReference>
<protein>
    <submittedName>
        <fullName evidence="1">TatD family deoxyribonuclease</fullName>
    </submittedName>
</protein>